<dbReference type="Proteomes" id="UP000191672">
    <property type="component" value="Unassembled WGS sequence"/>
</dbReference>
<evidence type="ECO:0000313" key="1">
    <source>
        <dbReference type="EMBL" id="OQD88909.1"/>
    </source>
</evidence>
<sequence length="248" mass="28490">MAPTVPNYVAFNIPVLKGGSNWDEWHEKFLRVTYSINPLYWEIFAGKVGPPNNTDCNLKMHPRDDAVNDNSTMNSSLQQKLDHSLEIDVSDKEVGVQYDIGLEQWSRSLFEAREYLLFTLDRKPAMHIQGILNPREAYLELQRAYSTLHAQSPVHVWQKWLAIHYEGARESPKDFVNRFKKALQELKDQGIRVSLGVEIAQFQAAIMQDPECLHFVDTLHIDAQSFVETPSVYANFIQSQTQSQKSPV</sequence>
<reference evidence="2" key="1">
    <citation type="journal article" date="2017" name="Nat. Microbiol.">
        <title>Global analysis of biosynthetic gene clusters reveals vast potential of secondary metabolite production in Penicillium species.</title>
        <authorList>
            <person name="Nielsen J.C."/>
            <person name="Grijseels S."/>
            <person name="Prigent S."/>
            <person name="Ji B."/>
            <person name="Dainat J."/>
            <person name="Nielsen K.F."/>
            <person name="Frisvad J.C."/>
            <person name="Workman M."/>
            <person name="Nielsen J."/>
        </authorList>
    </citation>
    <scope>NUCLEOTIDE SEQUENCE [LARGE SCALE GENOMIC DNA]</scope>
    <source>
        <strain evidence="2">IBT 31811</strain>
    </source>
</reference>
<gene>
    <name evidence="1" type="ORF">PENANT_c003G01547</name>
</gene>
<organism evidence="1 2">
    <name type="scientific">Penicillium antarcticum</name>
    <dbReference type="NCBI Taxonomy" id="416450"/>
    <lineage>
        <taxon>Eukaryota</taxon>
        <taxon>Fungi</taxon>
        <taxon>Dikarya</taxon>
        <taxon>Ascomycota</taxon>
        <taxon>Pezizomycotina</taxon>
        <taxon>Eurotiomycetes</taxon>
        <taxon>Eurotiomycetidae</taxon>
        <taxon>Eurotiales</taxon>
        <taxon>Aspergillaceae</taxon>
        <taxon>Penicillium</taxon>
    </lineage>
</organism>
<accession>A0A1V6QI43</accession>
<evidence type="ECO:0000313" key="2">
    <source>
        <dbReference type="Proteomes" id="UP000191672"/>
    </source>
</evidence>
<dbReference type="EMBL" id="MDYN01000003">
    <property type="protein sequence ID" value="OQD88909.1"/>
    <property type="molecule type" value="Genomic_DNA"/>
</dbReference>
<dbReference type="AlphaFoldDB" id="A0A1V6QI43"/>
<comment type="caution">
    <text evidence="1">The sequence shown here is derived from an EMBL/GenBank/DDBJ whole genome shotgun (WGS) entry which is preliminary data.</text>
</comment>
<name>A0A1V6QI43_9EURO</name>
<dbReference type="OrthoDB" id="4286436at2759"/>
<keyword evidence="2" id="KW-1185">Reference proteome</keyword>
<proteinExistence type="predicted"/>
<protein>
    <submittedName>
        <fullName evidence="1">Uncharacterized protein</fullName>
    </submittedName>
</protein>